<proteinExistence type="predicted"/>
<dbReference type="Proteomes" id="UP000095454">
    <property type="component" value="Unassembled WGS sequence"/>
</dbReference>
<accession>A0A174JVF7</accession>
<protein>
    <submittedName>
        <fullName evidence="1">Uncharacterized protein</fullName>
    </submittedName>
</protein>
<name>A0A174JVF7_9ACTN</name>
<reference evidence="1 2" key="1">
    <citation type="submission" date="2015-09" db="EMBL/GenBank/DDBJ databases">
        <authorList>
            <consortium name="Pathogen Informatics"/>
        </authorList>
    </citation>
    <scope>NUCLEOTIDE SEQUENCE [LARGE SCALE GENOMIC DNA]</scope>
    <source>
        <strain evidence="1 2">2789STDY5834902</strain>
    </source>
</reference>
<dbReference type="EMBL" id="CZAQ01000010">
    <property type="protein sequence ID" value="CUP01009.1"/>
    <property type="molecule type" value="Genomic_DNA"/>
</dbReference>
<organism evidence="1 2">
    <name type="scientific">Collinsella aerofaciens</name>
    <dbReference type="NCBI Taxonomy" id="74426"/>
    <lineage>
        <taxon>Bacteria</taxon>
        <taxon>Bacillati</taxon>
        <taxon>Actinomycetota</taxon>
        <taxon>Coriobacteriia</taxon>
        <taxon>Coriobacteriales</taxon>
        <taxon>Coriobacteriaceae</taxon>
        <taxon>Collinsella</taxon>
    </lineage>
</organism>
<evidence type="ECO:0000313" key="2">
    <source>
        <dbReference type="Proteomes" id="UP000095454"/>
    </source>
</evidence>
<gene>
    <name evidence="1" type="ORF">ERS852514_00792</name>
</gene>
<dbReference type="AlphaFoldDB" id="A0A174JVF7"/>
<sequence>MPALRQSMALLSHVFGRGGFVAVKIERRNEPTGEQLAASVILTGASALRMMRAERRQMGYISWKDLNPDEERRVLRTSSPSTEDIYLPDLVRIGAKSGEVQEDLCLLVGSATQRRRMPGVGWSVCSRLPADSILEVEPGVYSLSPEALCVAVAREVGCIQAFALAQELCSKISLSDRGKYLPPYTSPVTNKLAKDKDQPADVGYFEVEPVLMPDRLADYLAVYRGNTAKQLQRLFPYLSENLRSPMECIMLALFSLPFSYGGFACGPFKTDYKIEFDDRAQAISGMPHAVCDAYQEAARFDLEYNGELGHSSRRGRIHDEKRNMGLITMGIEVATVNNEMLCDMEAMEALAWRMHQRMRKRYRNRVDARRKKQEALLNTLRACFGLKPV</sequence>
<evidence type="ECO:0000313" key="1">
    <source>
        <dbReference type="EMBL" id="CUP01009.1"/>
    </source>
</evidence>